<protein>
    <recommendedName>
        <fullName evidence="1">Protein kinase domain-containing protein</fullName>
    </recommendedName>
</protein>
<reference evidence="3" key="1">
    <citation type="journal article" date="2019" name="Int. J. Syst. Evol. Microbiol.">
        <title>The Global Catalogue of Microorganisms (GCM) 10K type strain sequencing project: providing services to taxonomists for standard genome sequencing and annotation.</title>
        <authorList>
            <consortium name="The Broad Institute Genomics Platform"/>
            <consortium name="The Broad Institute Genome Sequencing Center for Infectious Disease"/>
            <person name="Wu L."/>
            <person name="Ma J."/>
        </authorList>
    </citation>
    <scope>NUCLEOTIDE SEQUENCE [LARGE SCALE GENOMIC DNA]</scope>
    <source>
        <strain evidence="3">CGMCC 1.15341</strain>
    </source>
</reference>
<dbReference type="Proteomes" id="UP000629025">
    <property type="component" value="Unassembled WGS sequence"/>
</dbReference>
<name>A0ABQ1K1U5_9GAMM</name>
<dbReference type="RefSeq" id="WP_188745532.1">
    <property type="nucleotide sequence ID" value="NZ_BMIJ01000001.1"/>
</dbReference>
<dbReference type="Gene3D" id="1.10.510.10">
    <property type="entry name" value="Transferase(Phosphotransferase) domain 1"/>
    <property type="match status" value="1"/>
</dbReference>
<sequence>MAIGENLWRQQHRVTGLWHRFKGASDDRRRYFLLNEERWLSRLQGLPLARCHALRDCGDGMLLVTDYLPGETLAALIRQQGGRFSGHQQVLVQLFEALVQLHRQGAVHGDLKPGNLLFDGDTLYLLDLASTACCGVEIASLPYRSFSPSYSLPCQQQGFGVIDPLMDWYAYLIILRLLLGGDLARPDWSSAGPASHCFTEWVAGSGLPRAMRQQLIDSTRQLDRLLTATRSTR</sequence>
<comment type="caution">
    <text evidence="2">The sequence shown here is derived from an EMBL/GenBank/DDBJ whole genome shotgun (WGS) entry which is preliminary data.</text>
</comment>
<gene>
    <name evidence="2" type="ORF">GCM10011352_05210</name>
</gene>
<organism evidence="2 3">
    <name type="scientific">Marinobacterium zhoushanense</name>
    <dbReference type="NCBI Taxonomy" id="1679163"/>
    <lineage>
        <taxon>Bacteria</taxon>
        <taxon>Pseudomonadati</taxon>
        <taxon>Pseudomonadota</taxon>
        <taxon>Gammaproteobacteria</taxon>
        <taxon>Oceanospirillales</taxon>
        <taxon>Oceanospirillaceae</taxon>
        <taxon>Marinobacterium</taxon>
    </lineage>
</organism>
<dbReference type="SUPFAM" id="SSF56112">
    <property type="entry name" value="Protein kinase-like (PK-like)"/>
    <property type="match status" value="1"/>
</dbReference>
<dbReference type="SMART" id="SM00220">
    <property type="entry name" value="S_TKc"/>
    <property type="match status" value="1"/>
</dbReference>
<keyword evidence="3" id="KW-1185">Reference proteome</keyword>
<dbReference type="PROSITE" id="PS50011">
    <property type="entry name" value="PROTEIN_KINASE_DOM"/>
    <property type="match status" value="1"/>
</dbReference>
<evidence type="ECO:0000313" key="3">
    <source>
        <dbReference type="Proteomes" id="UP000629025"/>
    </source>
</evidence>
<dbReference type="InterPro" id="IPR011009">
    <property type="entry name" value="Kinase-like_dom_sf"/>
</dbReference>
<dbReference type="Pfam" id="PF00069">
    <property type="entry name" value="Pkinase"/>
    <property type="match status" value="1"/>
</dbReference>
<dbReference type="EMBL" id="BMIJ01000001">
    <property type="protein sequence ID" value="GGB82354.1"/>
    <property type="molecule type" value="Genomic_DNA"/>
</dbReference>
<accession>A0ABQ1K1U5</accession>
<evidence type="ECO:0000259" key="1">
    <source>
        <dbReference type="PROSITE" id="PS50011"/>
    </source>
</evidence>
<evidence type="ECO:0000313" key="2">
    <source>
        <dbReference type="EMBL" id="GGB82354.1"/>
    </source>
</evidence>
<feature type="domain" description="Protein kinase" evidence="1">
    <location>
        <begin position="1"/>
        <end position="233"/>
    </location>
</feature>
<proteinExistence type="predicted"/>
<dbReference type="InterPro" id="IPR000719">
    <property type="entry name" value="Prot_kinase_dom"/>
</dbReference>